<proteinExistence type="predicted"/>
<gene>
    <name evidence="1" type="ORF">EPI10_024060</name>
</gene>
<dbReference type="PANTHER" id="PTHR45835">
    <property type="entry name" value="YALI0A06105P"/>
    <property type="match status" value="1"/>
</dbReference>
<dbReference type="OrthoDB" id="1939135at2759"/>
<evidence type="ECO:0000313" key="2">
    <source>
        <dbReference type="Proteomes" id="UP000325315"/>
    </source>
</evidence>
<keyword evidence="2" id="KW-1185">Reference proteome</keyword>
<dbReference type="EMBL" id="SMMG02000005">
    <property type="protein sequence ID" value="KAA3473700.1"/>
    <property type="molecule type" value="Genomic_DNA"/>
</dbReference>
<dbReference type="Proteomes" id="UP000325315">
    <property type="component" value="Unassembled WGS sequence"/>
</dbReference>
<organism evidence="1 2">
    <name type="scientific">Gossypium australe</name>
    <dbReference type="NCBI Taxonomy" id="47621"/>
    <lineage>
        <taxon>Eukaryota</taxon>
        <taxon>Viridiplantae</taxon>
        <taxon>Streptophyta</taxon>
        <taxon>Embryophyta</taxon>
        <taxon>Tracheophyta</taxon>
        <taxon>Spermatophyta</taxon>
        <taxon>Magnoliopsida</taxon>
        <taxon>eudicotyledons</taxon>
        <taxon>Gunneridae</taxon>
        <taxon>Pentapetalae</taxon>
        <taxon>rosids</taxon>
        <taxon>malvids</taxon>
        <taxon>Malvales</taxon>
        <taxon>Malvaceae</taxon>
        <taxon>Malvoideae</taxon>
        <taxon>Gossypium</taxon>
    </lineage>
</organism>
<dbReference type="PANTHER" id="PTHR45835:SF99">
    <property type="entry name" value="CHROMO DOMAIN-CONTAINING PROTEIN-RELATED"/>
    <property type="match status" value="1"/>
</dbReference>
<evidence type="ECO:0000313" key="1">
    <source>
        <dbReference type="EMBL" id="KAA3473700.1"/>
    </source>
</evidence>
<dbReference type="AlphaFoldDB" id="A0A5B6VWS5"/>
<protein>
    <submittedName>
        <fullName evidence="1">Taxadiene 5-alpha hydroxylase</fullName>
    </submittedName>
</protein>
<comment type="caution">
    <text evidence="1">The sequence shown here is derived from an EMBL/GenBank/DDBJ whole genome shotgun (WGS) entry which is preliminary data.</text>
</comment>
<name>A0A5B6VWS5_9ROSI</name>
<sequence>MLRCCILEFNGSWEQYLLLIKFTSIKMAPYEALYGRKCRTPLYWTELSENKLHGGDLIKDSEQRVELIRDCLKAASDHQESY</sequence>
<accession>A0A5B6VWS5</accession>
<reference evidence="1" key="1">
    <citation type="submission" date="2019-08" db="EMBL/GenBank/DDBJ databases">
        <authorList>
            <person name="Liu F."/>
        </authorList>
    </citation>
    <scope>NUCLEOTIDE SEQUENCE [LARGE SCALE GENOMIC DNA]</scope>
    <source>
        <strain evidence="1">PA1801</strain>
        <tissue evidence="1">Leaf</tissue>
    </source>
</reference>